<dbReference type="Pfam" id="PF07690">
    <property type="entry name" value="MFS_1"/>
    <property type="match status" value="1"/>
</dbReference>
<evidence type="ECO:0000256" key="3">
    <source>
        <dbReference type="ARBA" id="ARBA00022692"/>
    </source>
</evidence>
<evidence type="ECO:0000256" key="1">
    <source>
        <dbReference type="ARBA" id="ARBA00004141"/>
    </source>
</evidence>
<dbReference type="GO" id="GO:0005886">
    <property type="term" value="C:plasma membrane"/>
    <property type="evidence" value="ECO:0007669"/>
    <property type="project" value="TreeGrafter"/>
</dbReference>
<dbReference type="PANTHER" id="PTHR23502:SF51">
    <property type="entry name" value="QUINIDINE RESISTANCE PROTEIN 1-RELATED"/>
    <property type="match status" value="1"/>
</dbReference>
<feature type="compositionally biased region" description="Low complexity" evidence="6">
    <location>
        <begin position="1"/>
        <end position="14"/>
    </location>
</feature>
<feature type="transmembrane region" description="Helical" evidence="7">
    <location>
        <begin position="530"/>
        <end position="550"/>
    </location>
</feature>
<dbReference type="PROSITE" id="PS50850">
    <property type="entry name" value="MFS"/>
    <property type="match status" value="1"/>
</dbReference>
<feature type="compositionally biased region" description="Basic and acidic residues" evidence="6">
    <location>
        <begin position="561"/>
        <end position="578"/>
    </location>
</feature>
<name>A0AAN9YKX2_9PEZI</name>
<feature type="transmembrane region" description="Helical" evidence="7">
    <location>
        <begin position="375"/>
        <end position="397"/>
    </location>
</feature>
<comment type="subcellular location">
    <subcellularLocation>
        <location evidence="1">Membrane</location>
        <topology evidence="1">Multi-pass membrane protein</topology>
    </subcellularLocation>
</comment>
<evidence type="ECO:0000256" key="5">
    <source>
        <dbReference type="ARBA" id="ARBA00023136"/>
    </source>
</evidence>
<organism evidence="9 10">
    <name type="scientific">Diatrype stigma</name>
    <dbReference type="NCBI Taxonomy" id="117547"/>
    <lineage>
        <taxon>Eukaryota</taxon>
        <taxon>Fungi</taxon>
        <taxon>Dikarya</taxon>
        <taxon>Ascomycota</taxon>
        <taxon>Pezizomycotina</taxon>
        <taxon>Sordariomycetes</taxon>
        <taxon>Xylariomycetidae</taxon>
        <taxon>Xylariales</taxon>
        <taxon>Diatrypaceae</taxon>
        <taxon>Diatrype</taxon>
    </lineage>
</organism>
<accession>A0AAN9YKX2</accession>
<comment type="caution">
    <text evidence="9">The sequence shown here is derived from an EMBL/GenBank/DDBJ whole genome shotgun (WGS) entry which is preliminary data.</text>
</comment>
<keyword evidence="10" id="KW-1185">Reference proteome</keyword>
<evidence type="ECO:0000313" key="9">
    <source>
        <dbReference type="EMBL" id="KAK7746612.1"/>
    </source>
</evidence>
<evidence type="ECO:0000256" key="4">
    <source>
        <dbReference type="ARBA" id="ARBA00022989"/>
    </source>
</evidence>
<evidence type="ECO:0000256" key="7">
    <source>
        <dbReference type="SAM" id="Phobius"/>
    </source>
</evidence>
<evidence type="ECO:0000313" key="10">
    <source>
        <dbReference type="Proteomes" id="UP001320420"/>
    </source>
</evidence>
<evidence type="ECO:0000259" key="8">
    <source>
        <dbReference type="PROSITE" id="PS50850"/>
    </source>
</evidence>
<dbReference type="GO" id="GO:0022857">
    <property type="term" value="F:transmembrane transporter activity"/>
    <property type="evidence" value="ECO:0007669"/>
    <property type="project" value="InterPro"/>
</dbReference>
<dbReference type="InterPro" id="IPR036259">
    <property type="entry name" value="MFS_trans_sf"/>
</dbReference>
<dbReference type="InterPro" id="IPR011701">
    <property type="entry name" value="MFS"/>
</dbReference>
<feature type="transmembrane region" description="Helical" evidence="7">
    <location>
        <begin position="93"/>
        <end position="114"/>
    </location>
</feature>
<keyword evidence="3 7" id="KW-0812">Transmembrane</keyword>
<dbReference type="InterPro" id="IPR020846">
    <property type="entry name" value="MFS_dom"/>
</dbReference>
<gene>
    <name evidence="9" type="ORF">SLS62_009333</name>
</gene>
<sequence>MHGLTTTSATTTSAENSVAGSLDGKGGSTTCVESPGGSHLPESEIIIITEPSEQPSDGREAGGEKDGTGEHVTAQEDSPPEPPYSVLSETAKVSIILTASFAAIISPISSSIYFPALNSLAQDLDVSVSLITLTITMYLIFQGLAPSLIGNFSDIHGRRPAYIICFAIYIGANIGLAVQSSYGALMVLRCLQSSGSSGTIALGSAVVADVSTRAQRGKYIGYASMGVTLGPALGPIVGGLLDQYLGWRAIFWFLVVFAGVFFVLVAVAMPETCRAVVGDGSVPPPRWQLSLLQYIRQQNKKRGQNSNDDDAADAQTKKKEPGRRRRRPSPLASLKIAGQKEAGLILWYGALLYSGYFAVLSTLSTQLAAQHAGFGSVQIGLCYLPLGLGSLTSRWTVGRILDRNFRRVARARGIAVAASGRQQDLAGFPIERARLQVAIPLVYAACAAIAAYAWVMMMMGGARTLAGPLVALFFVGHLTTGAFSALNTLVVDIHVGTPATAVAANNLFRCLMGAGAAAVANPLIERIGLGWTGTFVAGLWVVCSPALWAVMRYGPEWRAEARARGDQKEAEKAAKEAAADPEAAAGDGGGDQKRT</sequence>
<feature type="region of interest" description="Disordered" evidence="6">
    <location>
        <begin position="561"/>
        <end position="595"/>
    </location>
</feature>
<protein>
    <recommendedName>
        <fullName evidence="8">Major facilitator superfamily (MFS) profile domain-containing protein</fullName>
    </recommendedName>
</protein>
<feature type="transmembrane region" description="Helical" evidence="7">
    <location>
        <begin position="161"/>
        <end position="178"/>
    </location>
</feature>
<dbReference type="SUPFAM" id="SSF103473">
    <property type="entry name" value="MFS general substrate transporter"/>
    <property type="match status" value="1"/>
</dbReference>
<dbReference type="PANTHER" id="PTHR23502">
    <property type="entry name" value="MAJOR FACILITATOR SUPERFAMILY"/>
    <property type="match status" value="1"/>
</dbReference>
<feature type="transmembrane region" description="Helical" evidence="7">
    <location>
        <begin position="437"/>
        <end position="457"/>
    </location>
</feature>
<proteinExistence type="predicted"/>
<feature type="transmembrane region" description="Helical" evidence="7">
    <location>
        <begin position="469"/>
        <end position="495"/>
    </location>
</feature>
<feature type="region of interest" description="Disordered" evidence="6">
    <location>
        <begin position="300"/>
        <end position="330"/>
    </location>
</feature>
<feature type="transmembrane region" description="Helical" evidence="7">
    <location>
        <begin position="126"/>
        <end position="149"/>
    </location>
</feature>
<dbReference type="FunFam" id="1.20.1720.10:FF:000009">
    <property type="entry name" value="MFS multidrug transporter"/>
    <property type="match status" value="1"/>
</dbReference>
<keyword evidence="2" id="KW-0813">Transport</keyword>
<feature type="region of interest" description="Disordered" evidence="6">
    <location>
        <begin position="1"/>
        <end position="84"/>
    </location>
</feature>
<keyword evidence="5 7" id="KW-0472">Membrane</keyword>
<feature type="compositionally biased region" description="Low complexity" evidence="6">
    <location>
        <begin position="43"/>
        <end position="55"/>
    </location>
</feature>
<reference evidence="9 10" key="1">
    <citation type="submission" date="2024-02" db="EMBL/GenBank/DDBJ databases">
        <title>De novo assembly and annotation of 12 fungi associated with fruit tree decline syndrome in Ontario, Canada.</title>
        <authorList>
            <person name="Sulman M."/>
            <person name="Ellouze W."/>
            <person name="Ilyukhin E."/>
        </authorList>
    </citation>
    <scope>NUCLEOTIDE SEQUENCE [LARGE SCALE GENOMIC DNA]</scope>
    <source>
        <strain evidence="9 10">M11/M66-122</strain>
    </source>
</reference>
<feature type="transmembrane region" description="Helical" evidence="7">
    <location>
        <begin position="249"/>
        <end position="269"/>
    </location>
</feature>
<keyword evidence="4 7" id="KW-1133">Transmembrane helix</keyword>
<feature type="domain" description="Major facilitator superfamily (MFS) profile" evidence="8">
    <location>
        <begin position="95"/>
        <end position="558"/>
    </location>
</feature>
<dbReference type="EMBL" id="JAKJXP020000096">
    <property type="protein sequence ID" value="KAK7746612.1"/>
    <property type="molecule type" value="Genomic_DNA"/>
</dbReference>
<dbReference type="Proteomes" id="UP001320420">
    <property type="component" value="Unassembled WGS sequence"/>
</dbReference>
<dbReference type="Gene3D" id="1.20.1250.20">
    <property type="entry name" value="MFS general substrate transporter like domains"/>
    <property type="match status" value="1"/>
</dbReference>
<evidence type="ECO:0000256" key="6">
    <source>
        <dbReference type="SAM" id="MobiDB-lite"/>
    </source>
</evidence>
<feature type="transmembrane region" description="Helical" evidence="7">
    <location>
        <begin position="184"/>
        <end position="207"/>
    </location>
</feature>
<feature type="transmembrane region" description="Helical" evidence="7">
    <location>
        <begin position="219"/>
        <end position="237"/>
    </location>
</feature>
<feature type="compositionally biased region" description="Basic and acidic residues" evidence="6">
    <location>
        <begin position="56"/>
        <end position="69"/>
    </location>
</feature>
<evidence type="ECO:0000256" key="2">
    <source>
        <dbReference type="ARBA" id="ARBA00022448"/>
    </source>
</evidence>
<dbReference type="AlphaFoldDB" id="A0AAN9YKX2"/>
<feature type="transmembrane region" description="Helical" evidence="7">
    <location>
        <begin position="344"/>
        <end position="363"/>
    </location>
</feature>